<dbReference type="OrthoDB" id="3065040at2759"/>
<dbReference type="AlphaFoldDB" id="A0A9P5TNQ1"/>
<name>A0A9P5TNQ1_GYMJU</name>
<comment type="caution">
    <text evidence="2">The sequence shown here is derived from an EMBL/GenBank/DDBJ whole genome shotgun (WGS) entry which is preliminary data.</text>
</comment>
<evidence type="ECO:0000256" key="1">
    <source>
        <dbReference type="SAM" id="MobiDB-lite"/>
    </source>
</evidence>
<proteinExistence type="predicted"/>
<accession>A0A9P5TNQ1</accession>
<dbReference type="Proteomes" id="UP000724874">
    <property type="component" value="Unassembled WGS sequence"/>
</dbReference>
<dbReference type="EMBL" id="JADNYJ010000048">
    <property type="protein sequence ID" value="KAF8900247.1"/>
    <property type="molecule type" value="Genomic_DNA"/>
</dbReference>
<organism evidence="2 3">
    <name type="scientific">Gymnopilus junonius</name>
    <name type="common">Spectacular rustgill mushroom</name>
    <name type="synonym">Gymnopilus spectabilis subsp. junonius</name>
    <dbReference type="NCBI Taxonomy" id="109634"/>
    <lineage>
        <taxon>Eukaryota</taxon>
        <taxon>Fungi</taxon>
        <taxon>Dikarya</taxon>
        <taxon>Basidiomycota</taxon>
        <taxon>Agaricomycotina</taxon>
        <taxon>Agaricomycetes</taxon>
        <taxon>Agaricomycetidae</taxon>
        <taxon>Agaricales</taxon>
        <taxon>Agaricineae</taxon>
        <taxon>Hymenogastraceae</taxon>
        <taxon>Gymnopilus</taxon>
    </lineage>
</organism>
<reference evidence="2" key="1">
    <citation type="submission" date="2020-11" db="EMBL/GenBank/DDBJ databases">
        <authorList>
            <consortium name="DOE Joint Genome Institute"/>
            <person name="Ahrendt S."/>
            <person name="Riley R."/>
            <person name="Andreopoulos W."/>
            <person name="LaButti K."/>
            <person name="Pangilinan J."/>
            <person name="Ruiz-duenas F.J."/>
            <person name="Barrasa J.M."/>
            <person name="Sanchez-Garcia M."/>
            <person name="Camarero S."/>
            <person name="Miyauchi S."/>
            <person name="Serrano A."/>
            <person name="Linde D."/>
            <person name="Babiker R."/>
            <person name="Drula E."/>
            <person name="Ayuso-Fernandez I."/>
            <person name="Pacheco R."/>
            <person name="Padilla G."/>
            <person name="Ferreira P."/>
            <person name="Barriuso J."/>
            <person name="Kellner H."/>
            <person name="Castanera R."/>
            <person name="Alfaro M."/>
            <person name="Ramirez L."/>
            <person name="Pisabarro A.G."/>
            <person name="Kuo A."/>
            <person name="Tritt A."/>
            <person name="Lipzen A."/>
            <person name="He G."/>
            <person name="Yan M."/>
            <person name="Ng V."/>
            <person name="Cullen D."/>
            <person name="Martin F."/>
            <person name="Rosso M.-N."/>
            <person name="Henrissat B."/>
            <person name="Hibbett D."/>
            <person name="Martinez A.T."/>
            <person name="Grigoriev I.V."/>
        </authorList>
    </citation>
    <scope>NUCLEOTIDE SEQUENCE</scope>
    <source>
        <strain evidence="2">AH 44721</strain>
    </source>
</reference>
<feature type="compositionally biased region" description="Polar residues" evidence="1">
    <location>
        <begin position="694"/>
        <end position="726"/>
    </location>
</feature>
<keyword evidence="3" id="KW-1185">Reference proteome</keyword>
<protein>
    <submittedName>
        <fullName evidence="2">Uncharacterized protein</fullName>
    </submittedName>
</protein>
<gene>
    <name evidence="2" type="ORF">CPB84DRAFT_1847309</name>
</gene>
<feature type="region of interest" description="Disordered" evidence="1">
    <location>
        <begin position="682"/>
        <end position="735"/>
    </location>
</feature>
<evidence type="ECO:0000313" key="3">
    <source>
        <dbReference type="Proteomes" id="UP000724874"/>
    </source>
</evidence>
<evidence type="ECO:0000313" key="2">
    <source>
        <dbReference type="EMBL" id="KAF8900247.1"/>
    </source>
</evidence>
<sequence length="735" mass="82459">MLAWKDAKNSRSDVWHDCPPFSTQDDLERLSAEMSFDEAVDLLAKLQRSMKYMSAWCHMAHTFKVDGSKPSDLAEVPLAEEALMGVWINNCSEREGLWLLRHQVPCYIIYMVESEADRVHVTKYGPSYPLFIAATSIETQLSGWNSFDKAVQADGGVLMEVTFNYGLVNPARSTMFMDRSRSSPEEQGYVGSEYCDPRRTVLKAEERLTTKSKSTDRPPLVAMLLMGRKWSSWEEEEDNENGELHLVFYDRDNCRQLSLFETAAAPLSYKANMSVFGLPTPDCPYYECMNYGPTPAAKSKWMYLSERPKGRDTRHVFEPEIDTIENSRNQLDFVSEDKDEEVMEPELEPALPPRPRLSDKLMIVDKPHQSPTKTRPSPDEALAQAEQSLRAWSHTPILKAAATLALVHRCELPNRSEETRIVVNSLSQSHSPVLPGPMDVDHLSPPHVESLEMVDKPDASFSKSLIQRLNLLVEKVMSLTSRTSLDEGLEHVIDSSMSVDQVSSIAMPLLGSSSELVKASHPVCSLVKAPIPILADISVTSQTCFLCIWSLDRFYAWNDVTSWINEILKVASGVGLIRVKCTYDKLKRIQLFWFQFATTNDAATFRGIVARRHTTDAKNIGCDFIPESGFSTACGISTDGWSPEAERKPLQERFTGLSKSAKQCLKLRKKANCCMERELANEDHSPPLPLESRLSYNASIGPSSLHENPSSLTSRLDASAGPSNRSWKPGKGKHH</sequence>